<sequence length="88" mass="10003">MPPLILLNWFKSAVTFGDAGELIDVFLKMRTIVQKISCKSAKRLALTFKLSLGILQICGYLLVIGILSCKQPFFYFYDGFLETKTYVL</sequence>
<evidence type="ECO:0000313" key="2">
    <source>
        <dbReference type="EMBL" id="TKR67619.1"/>
    </source>
</evidence>
<name>A0A4U5MEK8_STECR</name>
<feature type="transmembrane region" description="Helical" evidence="1">
    <location>
        <begin position="48"/>
        <end position="67"/>
    </location>
</feature>
<reference evidence="2 3" key="2">
    <citation type="journal article" date="2019" name="G3 (Bethesda)">
        <title>Hybrid Assembly of the Genome of the Entomopathogenic Nematode Steinernema carpocapsae Identifies the X-Chromosome.</title>
        <authorList>
            <person name="Serra L."/>
            <person name="Macchietto M."/>
            <person name="Macias-Munoz A."/>
            <person name="McGill C.J."/>
            <person name="Rodriguez I.M."/>
            <person name="Rodriguez B."/>
            <person name="Murad R."/>
            <person name="Mortazavi A."/>
        </authorList>
    </citation>
    <scope>NUCLEOTIDE SEQUENCE [LARGE SCALE GENOMIC DNA]</scope>
    <source>
        <strain evidence="2 3">ALL</strain>
    </source>
</reference>
<dbReference type="EMBL" id="AZBU02000008">
    <property type="protein sequence ID" value="TKR67619.1"/>
    <property type="molecule type" value="Genomic_DNA"/>
</dbReference>
<accession>A0A4U5MEK8</accession>
<evidence type="ECO:0000256" key="1">
    <source>
        <dbReference type="SAM" id="Phobius"/>
    </source>
</evidence>
<proteinExistence type="predicted"/>
<gene>
    <name evidence="2" type="ORF">L596_023742</name>
</gene>
<keyword evidence="1" id="KW-1133">Transmembrane helix</keyword>
<evidence type="ECO:0000313" key="3">
    <source>
        <dbReference type="Proteomes" id="UP000298663"/>
    </source>
</evidence>
<dbReference type="Proteomes" id="UP000298663">
    <property type="component" value="Unassembled WGS sequence"/>
</dbReference>
<keyword evidence="1" id="KW-0472">Membrane</keyword>
<dbReference type="AlphaFoldDB" id="A0A4U5MEK8"/>
<reference evidence="2 3" key="1">
    <citation type="journal article" date="2015" name="Genome Biol.">
        <title>Comparative genomics of Steinernema reveals deeply conserved gene regulatory networks.</title>
        <authorList>
            <person name="Dillman A.R."/>
            <person name="Macchietto M."/>
            <person name="Porter C.F."/>
            <person name="Rogers A."/>
            <person name="Williams B."/>
            <person name="Antoshechkin I."/>
            <person name="Lee M.M."/>
            <person name="Goodwin Z."/>
            <person name="Lu X."/>
            <person name="Lewis E.E."/>
            <person name="Goodrich-Blair H."/>
            <person name="Stock S.P."/>
            <person name="Adams B.J."/>
            <person name="Sternberg P.W."/>
            <person name="Mortazavi A."/>
        </authorList>
    </citation>
    <scope>NUCLEOTIDE SEQUENCE [LARGE SCALE GENOMIC DNA]</scope>
    <source>
        <strain evidence="2 3">ALL</strain>
    </source>
</reference>
<keyword evidence="3" id="KW-1185">Reference proteome</keyword>
<comment type="caution">
    <text evidence="2">The sequence shown here is derived from an EMBL/GenBank/DDBJ whole genome shotgun (WGS) entry which is preliminary data.</text>
</comment>
<organism evidence="2 3">
    <name type="scientific">Steinernema carpocapsae</name>
    <name type="common">Entomopathogenic nematode</name>
    <dbReference type="NCBI Taxonomy" id="34508"/>
    <lineage>
        <taxon>Eukaryota</taxon>
        <taxon>Metazoa</taxon>
        <taxon>Ecdysozoa</taxon>
        <taxon>Nematoda</taxon>
        <taxon>Chromadorea</taxon>
        <taxon>Rhabditida</taxon>
        <taxon>Tylenchina</taxon>
        <taxon>Panagrolaimomorpha</taxon>
        <taxon>Strongyloidoidea</taxon>
        <taxon>Steinernematidae</taxon>
        <taxon>Steinernema</taxon>
    </lineage>
</organism>
<keyword evidence="1" id="KW-0812">Transmembrane</keyword>
<protein>
    <submittedName>
        <fullName evidence="2">Uncharacterized protein</fullName>
    </submittedName>
</protein>